<dbReference type="Proteomes" id="UP000294527">
    <property type="component" value="Unassembled WGS sequence"/>
</dbReference>
<organism evidence="1 2">
    <name type="scientific">Phocaeicola dorei</name>
    <dbReference type="NCBI Taxonomy" id="357276"/>
    <lineage>
        <taxon>Bacteria</taxon>
        <taxon>Pseudomonadati</taxon>
        <taxon>Bacteroidota</taxon>
        <taxon>Bacteroidia</taxon>
        <taxon>Bacteroidales</taxon>
        <taxon>Bacteroidaceae</taxon>
        <taxon>Phocaeicola</taxon>
    </lineage>
</organism>
<sequence length="173" mass="19630">MIIGDPYKFAFWVDIVPSWNDDSAWINGIFCMLVNGKIYPCVDTSTLNSELPSLLYDFQHHICLSNNETLFCTTPLNAIKYLLSITYPDSGDNDYSYKFMTPTLEDNGVYAFVVAHDDNVRILITKASDAKGIFEVNETGINEVIISKSTLCVMVNELDSYYHKIINNKQQTD</sequence>
<proteinExistence type="predicted"/>
<dbReference type="RefSeq" id="WP_132140443.1">
    <property type="nucleotide sequence ID" value="NZ_JBDMNP010000049.1"/>
</dbReference>
<protein>
    <recommendedName>
        <fullName evidence="3">Immunity protein 42</fullName>
    </recommendedName>
</protein>
<dbReference type="Pfam" id="PF15593">
    <property type="entry name" value="Imm42"/>
    <property type="match status" value="1"/>
</dbReference>
<dbReference type="EMBL" id="SLTU01000001">
    <property type="protein sequence ID" value="TDA75725.1"/>
    <property type="molecule type" value="Genomic_DNA"/>
</dbReference>
<name>A0A4R4GGK0_9BACT</name>
<reference evidence="1 2" key="1">
    <citation type="journal article" date="2019" name="Nat. Microbiol.">
        <title>Genomic variation and strain-specific functional adaptation in the human gut microbiome during early life.</title>
        <authorList>
            <person name="Vatanen T."/>
            <person name="Plichta D.R."/>
            <person name="Somani J."/>
            <person name="Munch P.C."/>
            <person name="Arthur T.D."/>
            <person name="Hall A.B."/>
            <person name="Rudolf S."/>
            <person name="Oakeley E.J."/>
            <person name="Ke X."/>
            <person name="Young R.A."/>
            <person name="Haiser H.J."/>
            <person name="Kolde R."/>
            <person name="Yassour M."/>
            <person name="Luopajarvi K."/>
            <person name="Siljander H."/>
            <person name="Virtanen S.M."/>
            <person name="Ilonen J."/>
            <person name="Uibo R."/>
            <person name="Tillmann V."/>
            <person name="Mokurov S."/>
            <person name="Dorshakova N."/>
            <person name="Porter J.A."/>
            <person name="McHardy A.C."/>
            <person name="Lahdesmaki H."/>
            <person name="Vlamakis H."/>
            <person name="Huttenhower C."/>
            <person name="Knip M."/>
            <person name="Xavier R.J."/>
        </authorList>
    </citation>
    <scope>NUCLEOTIDE SEQUENCE [LARGE SCALE GENOMIC DNA]</scope>
    <source>
        <strain evidence="1 2">RJX1047</strain>
    </source>
</reference>
<gene>
    <name evidence="1" type="ORF">E1I98_04745</name>
</gene>
<dbReference type="InterPro" id="IPR028958">
    <property type="entry name" value="Imm42"/>
</dbReference>
<evidence type="ECO:0000313" key="2">
    <source>
        <dbReference type="Proteomes" id="UP000294527"/>
    </source>
</evidence>
<dbReference type="AlphaFoldDB" id="A0A4R4GGK0"/>
<evidence type="ECO:0000313" key="1">
    <source>
        <dbReference type="EMBL" id="TDA75725.1"/>
    </source>
</evidence>
<evidence type="ECO:0008006" key="3">
    <source>
        <dbReference type="Google" id="ProtNLM"/>
    </source>
</evidence>
<comment type="caution">
    <text evidence="1">The sequence shown here is derived from an EMBL/GenBank/DDBJ whole genome shotgun (WGS) entry which is preliminary data.</text>
</comment>
<accession>A0A4R4GGK0</accession>